<proteinExistence type="predicted"/>
<gene>
    <name evidence="1" type="ORF">MiSe_09680</name>
</gene>
<reference evidence="1" key="1">
    <citation type="submission" date="2019-10" db="EMBL/GenBank/DDBJ databases">
        <title>Draft genome sequece of Microseira wollei NIES-4236.</title>
        <authorList>
            <person name="Yamaguchi H."/>
            <person name="Suzuki S."/>
            <person name="Kawachi M."/>
        </authorList>
    </citation>
    <scope>NUCLEOTIDE SEQUENCE</scope>
    <source>
        <strain evidence="1">NIES-4236</strain>
    </source>
</reference>
<dbReference type="Proteomes" id="UP001050975">
    <property type="component" value="Unassembled WGS sequence"/>
</dbReference>
<evidence type="ECO:0000313" key="2">
    <source>
        <dbReference type="Proteomes" id="UP001050975"/>
    </source>
</evidence>
<dbReference type="RefSeq" id="WP_226575501.1">
    <property type="nucleotide sequence ID" value="NZ_BLAY01000010.1"/>
</dbReference>
<protein>
    <submittedName>
        <fullName evidence="1">Uncharacterized protein</fullName>
    </submittedName>
</protein>
<keyword evidence="2" id="KW-1185">Reference proteome</keyword>
<dbReference type="EMBL" id="BLAY01000010">
    <property type="protein sequence ID" value="GET36220.1"/>
    <property type="molecule type" value="Genomic_DNA"/>
</dbReference>
<sequence>MHGKSSRDAISIDLWQKSFSEDLKRGRDAHPTKPEKFLWGGRPARLKYFCQRSNLSGASDNLKDAVSLPMNRKCYKPFPKRDALAKNLLLN</sequence>
<evidence type="ECO:0000313" key="1">
    <source>
        <dbReference type="EMBL" id="GET36220.1"/>
    </source>
</evidence>
<dbReference type="AlphaFoldDB" id="A0AAV3X835"/>
<organism evidence="1 2">
    <name type="scientific">Microseira wollei NIES-4236</name>
    <dbReference type="NCBI Taxonomy" id="2530354"/>
    <lineage>
        <taxon>Bacteria</taxon>
        <taxon>Bacillati</taxon>
        <taxon>Cyanobacteriota</taxon>
        <taxon>Cyanophyceae</taxon>
        <taxon>Oscillatoriophycideae</taxon>
        <taxon>Aerosakkonematales</taxon>
        <taxon>Aerosakkonemataceae</taxon>
        <taxon>Microseira</taxon>
    </lineage>
</organism>
<accession>A0AAV3X835</accession>
<comment type="caution">
    <text evidence="1">The sequence shown here is derived from an EMBL/GenBank/DDBJ whole genome shotgun (WGS) entry which is preliminary data.</text>
</comment>
<name>A0AAV3X835_9CYAN</name>